<feature type="transmembrane region" description="Helical" evidence="1">
    <location>
        <begin position="62"/>
        <end position="88"/>
    </location>
</feature>
<comment type="caution">
    <text evidence="2">The sequence shown here is derived from an EMBL/GenBank/DDBJ whole genome shotgun (WGS) entry which is preliminary data.</text>
</comment>
<feature type="transmembrane region" description="Helical" evidence="1">
    <location>
        <begin position="24"/>
        <end position="50"/>
    </location>
</feature>
<name>A0A3N0AC75_9ACTN</name>
<feature type="transmembrane region" description="Helical" evidence="1">
    <location>
        <begin position="150"/>
        <end position="172"/>
    </location>
</feature>
<feature type="transmembrane region" description="Helical" evidence="1">
    <location>
        <begin position="100"/>
        <end position="121"/>
    </location>
</feature>
<accession>A0A3N0AC75</accession>
<keyword evidence="1" id="KW-0812">Transmembrane</keyword>
<proteinExistence type="predicted"/>
<gene>
    <name evidence="3" type="ORF">E5982_05935</name>
    <name evidence="2" type="ORF">FHR31_001161</name>
</gene>
<dbReference type="Proteomes" id="UP000530850">
    <property type="component" value="Unassembled WGS sequence"/>
</dbReference>
<reference evidence="3 4" key="1">
    <citation type="submission" date="2019-04" db="EMBL/GenBank/DDBJ databases">
        <title>Microbes associate with the intestines of laboratory mice.</title>
        <authorList>
            <person name="Navarre W."/>
            <person name="Wong E."/>
            <person name="Huang K.C."/>
            <person name="Tropini C."/>
            <person name="Ng K."/>
            <person name="Yu B."/>
        </authorList>
    </citation>
    <scope>NUCLEOTIDE SEQUENCE [LARGE SCALE GENOMIC DNA]</scope>
    <source>
        <strain evidence="3 4">NM48_B13</strain>
    </source>
</reference>
<dbReference type="EMBL" id="SSTM01000003">
    <property type="protein sequence ID" value="TJW10809.1"/>
    <property type="molecule type" value="Genomic_DNA"/>
</dbReference>
<dbReference type="GeneID" id="93356186"/>
<keyword evidence="1" id="KW-0472">Membrane</keyword>
<evidence type="ECO:0000256" key="1">
    <source>
        <dbReference type="SAM" id="Phobius"/>
    </source>
</evidence>
<dbReference type="Proteomes" id="UP000309454">
    <property type="component" value="Unassembled WGS sequence"/>
</dbReference>
<dbReference type="AlphaFoldDB" id="A0A3N0AC75"/>
<keyword evidence="4" id="KW-1185">Reference proteome</keyword>
<evidence type="ECO:0000313" key="3">
    <source>
        <dbReference type="EMBL" id="TJW10809.1"/>
    </source>
</evidence>
<dbReference type="RefSeq" id="WP_123184885.1">
    <property type="nucleotide sequence ID" value="NZ_CANSOV010000039.1"/>
</dbReference>
<evidence type="ECO:0000313" key="2">
    <source>
        <dbReference type="EMBL" id="MBB3171343.1"/>
    </source>
</evidence>
<protein>
    <submittedName>
        <fullName evidence="2">ABC-type transport system involved in cytochrome c biogenesis permease subunit</fullName>
    </submittedName>
</protein>
<dbReference type="EMBL" id="JACHYA010000003">
    <property type="protein sequence ID" value="MBB3171343.1"/>
    <property type="molecule type" value="Genomic_DNA"/>
</dbReference>
<reference evidence="2 5" key="2">
    <citation type="submission" date="2020-08" db="EMBL/GenBank/DDBJ databases">
        <title>Sequencing the genomes of 1000 actinobacteria strains.</title>
        <authorList>
            <person name="Klenk H.-P."/>
        </authorList>
    </citation>
    <scope>NUCLEOTIDE SEQUENCE [LARGE SCALE GENOMIC DNA]</scope>
    <source>
        <strain evidence="2 5">DSM 22242</strain>
    </source>
</reference>
<sequence>MEPHCTETVATNKALSRLQSASRVLSVVFLIVFAVLFLLCIAAMVLLTVGALQEGMAGDASFWVNLISTAVSCIAFQLVVFCLFVGFRSIGRGHSPFTKLLSRLILVIGVLFLIIFIAELLSESSFSAYVYPSSDIRLGIVDTPPEKSPFSIFVDIKALSAAVVCFCLSMAFSYGRMLQEVNDGTV</sequence>
<keyword evidence="1" id="KW-1133">Transmembrane helix</keyword>
<evidence type="ECO:0000313" key="5">
    <source>
        <dbReference type="Proteomes" id="UP000530850"/>
    </source>
</evidence>
<organism evidence="2 5">
    <name type="scientific">Parvibacter caecicola</name>
    <dbReference type="NCBI Taxonomy" id="747645"/>
    <lineage>
        <taxon>Bacteria</taxon>
        <taxon>Bacillati</taxon>
        <taxon>Actinomycetota</taxon>
        <taxon>Coriobacteriia</taxon>
        <taxon>Coriobacteriales</taxon>
        <taxon>Coriobacteriaceae</taxon>
        <taxon>Parvibacter</taxon>
    </lineage>
</organism>
<evidence type="ECO:0000313" key="4">
    <source>
        <dbReference type="Proteomes" id="UP000309454"/>
    </source>
</evidence>